<reference evidence="1" key="1">
    <citation type="submission" date="2021-06" db="EMBL/GenBank/DDBJ databases">
        <authorList>
            <person name="Kallberg Y."/>
            <person name="Tangrot J."/>
            <person name="Rosling A."/>
        </authorList>
    </citation>
    <scope>NUCLEOTIDE SEQUENCE</scope>
    <source>
        <strain evidence="1">AZ414A</strain>
    </source>
</reference>
<comment type="caution">
    <text evidence="1">The sequence shown here is derived from an EMBL/GenBank/DDBJ whole genome shotgun (WGS) entry which is preliminary data.</text>
</comment>
<dbReference type="SUPFAM" id="SSF90250">
    <property type="entry name" value="Troponin coil-coiled subunits"/>
    <property type="match status" value="1"/>
</dbReference>
<gene>
    <name evidence="1" type="ORF">DEBURN_LOCUS9869</name>
</gene>
<feature type="non-terminal residue" evidence="1">
    <location>
        <position position="332"/>
    </location>
</feature>
<protein>
    <submittedName>
        <fullName evidence="1">11834_t:CDS:1</fullName>
    </submittedName>
</protein>
<dbReference type="Proteomes" id="UP000789706">
    <property type="component" value="Unassembled WGS sequence"/>
</dbReference>
<dbReference type="EMBL" id="CAJVPK010002214">
    <property type="protein sequence ID" value="CAG8608630.1"/>
    <property type="molecule type" value="Genomic_DNA"/>
</dbReference>
<dbReference type="AlphaFoldDB" id="A0A9N9GIJ7"/>
<organism evidence="1 2">
    <name type="scientific">Diversispora eburnea</name>
    <dbReference type="NCBI Taxonomy" id="1213867"/>
    <lineage>
        <taxon>Eukaryota</taxon>
        <taxon>Fungi</taxon>
        <taxon>Fungi incertae sedis</taxon>
        <taxon>Mucoromycota</taxon>
        <taxon>Glomeromycotina</taxon>
        <taxon>Glomeromycetes</taxon>
        <taxon>Diversisporales</taxon>
        <taxon>Diversisporaceae</taxon>
        <taxon>Diversispora</taxon>
    </lineage>
</organism>
<name>A0A9N9GIJ7_9GLOM</name>
<sequence length="332" mass="38962">KESEESIVNVTKEILSVLKDIWNNFTFSSEFAKTLSEGTYQLTIILPAIRASLKNLPIGDSFFISTSEKQSVASANRKGDGFMGRLFGLLIIANAPKTEELICLYEITRKHYLSLVPELLKPKVFGDKETDEYVKMFQRMLGYISDEMNAFQSKRIEESGVLQFQCDEYISKIFELKAQKYDLEYKNKNQKYLIDELKKQLESSHLVTVEGKKNHKFQEKCILIAQILFNEEPVVEYRSSFMEDLELDAFFRINRIALETQGAQHRLHHTGWYKDIKKLEDIVNRDRKKKTLCHLNRIYLIEVWYDEKPEIVIPQKINKIKEFINRESFDLS</sequence>
<accession>A0A9N9GIJ7</accession>
<evidence type="ECO:0000313" key="2">
    <source>
        <dbReference type="Proteomes" id="UP000789706"/>
    </source>
</evidence>
<proteinExistence type="predicted"/>
<keyword evidence="2" id="KW-1185">Reference proteome</keyword>
<evidence type="ECO:0000313" key="1">
    <source>
        <dbReference type="EMBL" id="CAG8608630.1"/>
    </source>
</evidence>
<dbReference type="Gene3D" id="1.20.5.350">
    <property type="match status" value="1"/>
</dbReference>
<dbReference type="InterPro" id="IPR038077">
    <property type="entry name" value="Troponin_sf"/>
</dbReference>
<dbReference type="OrthoDB" id="2359491at2759"/>